<name>A0A5K3G383_MESCO</name>
<evidence type="ECO:0000256" key="1">
    <source>
        <dbReference type="SAM" id="Phobius"/>
    </source>
</evidence>
<evidence type="ECO:0000313" key="2">
    <source>
        <dbReference type="WBParaSite" id="MCU_012558-RA"/>
    </source>
</evidence>
<keyword evidence="1" id="KW-0812">Transmembrane</keyword>
<proteinExistence type="predicted"/>
<keyword evidence="1" id="KW-0472">Membrane</keyword>
<sequence>VVVALKWLAYSWLLVASVVVPCASACLLLLRVVDWLLRYVECSPVSLPKAVLFGTGKVR</sequence>
<keyword evidence="1" id="KW-1133">Transmembrane helix</keyword>
<dbReference type="AlphaFoldDB" id="A0A5K3G383"/>
<accession>A0A5K3G383</accession>
<reference evidence="2" key="1">
    <citation type="submission" date="2019-11" db="UniProtKB">
        <authorList>
            <consortium name="WormBaseParasite"/>
        </authorList>
    </citation>
    <scope>IDENTIFICATION</scope>
</reference>
<organism evidence="2">
    <name type="scientific">Mesocestoides corti</name>
    <name type="common">Flatworm</name>
    <dbReference type="NCBI Taxonomy" id="53468"/>
    <lineage>
        <taxon>Eukaryota</taxon>
        <taxon>Metazoa</taxon>
        <taxon>Spiralia</taxon>
        <taxon>Lophotrochozoa</taxon>
        <taxon>Platyhelminthes</taxon>
        <taxon>Cestoda</taxon>
        <taxon>Eucestoda</taxon>
        <taxon>Cyclophyllidea</taxon>
        <taxon>Mesocestoididae</taxon>
        <taxon>Mesocestoides</taxon>
    </lineage>
</organism>
<dbReference type="WBParaSite" id="MCU_012558-RA">
    <property type="protein sequence ID" value="MCU_012558-RA"/>
    <property type="gene ID" value="MCU_012558"/>
</dbReference>
<feature type="transmembrane region" description="Helical" evidence="1">
    <location>
        <begin position="12"/>
        <end position="30"/>
    </location>
</feature>
<protein>
    <submittedName>
        <fullName evidence="2">Transmembrane protein</fullName>
    </submittedName>
</protein>